<dbReference type="PROSITE" id="PS50926">
    <property type="entry name" value="TRAM"/>
    <property type="match status" value="1"/>
</dbReference>
<dbReference type="PROSITE" id="PS51687">
    <property type="entry name" value="SAM_MT_RNA_M5U"/>
    <property type="match status" value="1"/>
</dbReference>
<dbReference type="SUPFAM" id="SSF50249">
    <property type="entry name" value="Nucleic acid-binding proteins"/>
    <property type="match status" value="1"/>
</dbReference>
<feature type="domain" description="TRAM" evidence="6">
    <location>
        <begin position="1"/>
        <end position="60"/>
    </location>
</feature>
<dbReference type="InterPro" id="IPR025714">
    <property type="entry name" value="Methyltranfer_dom"/>
</dbReference>
<feature type="binding site" evidence="4">
    <location>
        <position position="346"/>
    </location>
    <ligand>
        <name>S-adenosyl-L-methionine</name>
        <dbReference type="ChEBI" id="CHEBI:59789"/>
    </ligand>
</feature>
<evidence type="ECO:0000256" key="1">
    <source>
        <dbReference type="ARBA" id="ARBA00022603"/>
    </source>
</evidence>
<name>A0ABS2E8I9_9FIRM</name>
<comment type="similarity">
    <text evidence="4">Belongs to the class I-like SAM-binding methyltransferase superfamily. RNA M5U methyltransferase family.</text>
</comment>
<dbReference type="Pfam" id="PF13847">
    <property type="entry name" value="Methyltransf_31"/>
    <property type="match status" value="1"/>
</dbReference>
<proteinExistence type="inferred from homology"/>
<evidence type="ECO:0000256" key="5">
    <source>
        <dbReference type="PROSITE-ProRule" id="PRU10015"/>
    </source>
</evidence>
<dbReference type="EMBL" id="JACLYY010000006">
    <property type="protein sequence ID" value="MBM6737953.1"/>
    <property type="molecule type" value="Genomic_DNA"/>
</dbReference>
<dbReference type="Gene3D" id="2.40.50.140">
    <property type="entry name" value="Nucleic acid-binding proteins"/>
    <property type="match status" value="1"/>
</dbReference>
<dbReference type="RefSeq" id="WP_205155947.1">
    <property type="nucleotide sequence ID" value="NZ_JACLYY010000006.1"/>
</dbReference>
<dbReference type="SUPFAM" id="SSF53335">
    <property type="entry name" value="S-adenosyl-L-methionine-dependent methyltransferases"/>
    <property type="match status" value="1"/>
</dbReference>
<feature type="binding site" evidence="4">
    <location>
        <position position="296"/>
    </location>
    <ligand>
        <name>S-adenosyl-L-methionine</name>
        <dbReference type="ChEBI" id="CHEBI:59789"/>
    </ligand>
</feature>
<evidence type="ECO:0000259" key="6">
    <source>
        <dbReference type="PROSITE" id="PS50926"/>
    </source>
</evidence>
<dbReference type="GO" id="GO:0008168">
    <property type="term" value="F:methyltransferase activity"/>
    <property type="evidence" value="ECO:0007669"/>
    <property type="project" value="UniProtKB-KW"/>
</dbReference>
<reference evidence="7 8" key="1">
    <citation type="journal article" date="2021" name="Sci. Rep.">
        <title>The distribution of antibiotic resistance genes in chicken gut microbiota commensals.</title>
        <authorList>
            <person name="Juricova H."/>
            <person name="Matiasovicova J."/>
            <person name="Kubasova T."/>
            <person name="Cejkova D."/>
            <person name="Rychlik I."/>
        </authorList>
    </citation>
    <scope>NUCLEOTIDE SEQUENCE [LARGE SCALE GENOMIC DNA]</scope>
    <source>
        <strain evidence="7 8">An773</strain>
    </source>
</reference>
<evidence type="ECO:0000256" key="2">
    <source>
        <dbReference type="ARBA" id="ARBA00022679"/>
    </source>
</evidence>
<dbReference type="NCBIfam" id="TIGR00479">
    <property type="entry name" value="rumA"/>
    <property type="match status" value="1"/>
</dbReference>
<dbReference type="GO" id="GO:0032259">
    <property type="term" value="P:methylation"/>
    <property type="evidence" value="ECO:0007669"/>
    <property type="project" value="UniProtKB-KW"/>
</dbReference>
<accession>A0ABS2E8I9</accession>
<dbReference type="InterPro" id="IPR002792">
    <property type="entry name" value="TRAM_dom"/>
</dbReference>
<evidence type="ECO:0000256" key="3">
    <source>
        <dbReference type="ARBA" id="ARBA00022691"/>
    </source>
</evidence>
<keyword evidence="2 4" id="KW-0808">Transferase</keyword>
<feature type="active site" evidence="5">
    <location>
        <position position="418"/>
    </location>
</feature>
<dbReference type="Gene3D" id="3.40.50.150">
    <property type="entry name" value="Vaccinia Virus protein VP39"/>
    <property type="match status" value="1"/>
</dbReference>
<evidence type="ECO:0000256" key="4">
    <source>
        <dbReference type="PROSITE-ProRule" id="PRU01024"/>
    </source>
</evidence>
<dbReference type="PANTHER" id="PTHR11061">
    <property type="entry name" value="RNA M5U METHYLTRANSFERASE"/>
    <property type="match status" value="1"/>
</dbReference>
<feature type="binding site" evidence="4">
    <location>
        <position position="325"/>
    </location>
    <ligand>
        <name>S-adenosyl-L-methionine</name>
        <dbReference type="ChEBI" id="CHEBI:59789"/>
    </ligand>
</feature>
<keyword evidence="8" id="KW-1185">Reference proteome</keyword>
<dbReference type="Proteomes" id="UP000716906">
    <property type="component" value="Unassembled WGS sequence"/>
</dbReference>
<dbReference type="EC" id="2.1.1.190" evidence="7"/>
<dbReference type="PANTHER" id="PTHR11061:SF30">
    <property type="entry name" value="TRNA (URACIL(54)-C(5))-METHYLTRANSFERASE"/>
    <property type="match status" value="1"/>
</dbReference>
<feature type="active site" description="Nucleophile" evidence="4">
    <location>
        <position position="418"/>
    </location>
</feature>
<evidence type="ECO:0000313" key="8">
    <source>
        <dbReference type="Proteomes" id="UP000716906"/>
    </source>
</evidence>
<dbReference type="InterPro" id="IPR030390">
    <property type="entry name" value="MeTrfase_TrmA_AS"/>
</dbReference>
<dbReference type="Gene3D" id="2.40.50.1070">
    <property type="match status" value="1"/>
</dbReference>
<keyword evidence="1 4" id="KW-0489">Methyltransferase</keyword>
<dbReference type="InterPro" id="IPR012340">
    <property type="entry name" value="NA-bd_OB-fold"/>
</dbReference>
<evidence type="ECO:0000313" key="7">
    <source>
        <dbReference type="EMBL" id="MBM6737953.1"/>
    </source>
</evidence>
<dbReference type="PROSITE" id="PS01230">
    <property type="entry name" value="TRMA_1"/>
    <property type="match status" value="1"/>
</dbReference>
<keyword evidence="3 4" id="KW-0949">S-adenosyl-L-methionine</keyword>
<organism evidence="7 8">
    <name type="scientific">Faecalicatena fissicatena</name>
    <dbReference type="NCBI Taxonomy" id="290055"/>
    <lineage>
        <taxon>Bacteria</taxon>
        <taxon>Bacillati</taxon>
        <taxon>Bacillota</taxon>
        <taxon>Clostridia</taxon>
        <taxon>Lachnospirales</taxon>
        <taxon>Lachnospiraceae</taxon>
        <taxon>Faecalicatena</taxon>
    </lineage>
</organism>
<dbReference type="InterPro" id="IPR029063">
    <property type="entry name" value="SAM-dependent_MTases_sf"/>
</dbReference>
<protein>
    <submittedName>
        <fullName evidence="7">23S rRNA (Uracil(1939)-C(5))-methyltransferase RlmD</fullName>
        <ecNumber evidence="7">2.1.1.190</ecNumber>
    </submittedName>
</protein>
<dbReference type="InterPro" id="IPR010280">
    <property type="entry name" value="U5_MeTrfase_fam"/>
</dbReference>
<feature type="binding site" evidence="4">
    <location>
        <position position="391"/>
    </location>
    <ligand>
        <name>S-adenosyl-L-methionine</name>
        <dbReference type="ChEBI" id="CHEBI:59789"/>
    </ligand>
</feature>
<dbReference type="CDD" id="cd02440">
    <property type="entry name" value="AdoMet_MTases"/>
    <property type="match status" value="1"/>
</dbReference>
<comment type="caution">
    <text evidence="7">The sequence shown here is derived from an EMBL/GenBank/DDBJ whole genome shotgun (WGS) entry which is preliminary data.</text>
</comment>
<gene>
    <name evidence="7" type="primary">rlmD</name>
    <name evidence="7" type="ORF">H7U36_07535</name>
</gene>
<sequence length="460" mass="51125">MKKGQMLEGTVERIDYPNKGVVKAEGADRPVVVKNAIPGQKVRVSVNKMRKGRAEGRVLEVLEPSPLEIPSPCPHFGQCGGCAYQTLPYEEQLRLKESQVKGLLDEAIQKGGGHDYQWDGIKASPRTDAYRNKMEFTFGDEYKEGPLALGMHRRGSFHDIVNVNECQIVDEDFRAVLEATLAFARESGLPYYHRMRHQGYFRHLLVRKAARTGQILVDLVTTTQASPDLAPWADRLLELERSGRLKGHIAGILHTSNDSLADVVKDEGTELLFGQDYFYEEILGLRFKITPFSFFQTNSLGAEVLYETARSYIGETKDKVIFDLYSGTGTIAQILAPVAKKVTGVEIVEEAVEAARENARLNSLENCTFWAGDVLKVIDELGEVPDLIVLDPPRDGVHPKALEKIIGFGVEKMVYIACKPTSLARDLETLQGRGYHVERAGCIDLFPGTVHVEAVALLAR</sequence>